<feature type="signal peptide" evidence="5">
    <location>
        <begin position="1"/>
        <end position="26"/>
    </location>
</feature>
<dbReference type="AlphaFoldDB" id="A0A443RSC5"/>
<dbReference type="InterPro" id="IPR050182">
    <property type="entry name" value="Cytochrome_P450_fam2"/>
</dbReference>
<proteinExistence type="inferred from homology"/>
<comment type="similarity">
    <text evidence="1">Belongs to the cytochrome P450 family.</text>
</comment>
<dbReference type="PANTHER" id="PTHR24300">
    <property type="entry name" value="CYTOCHROME P450 508A4-RELATED"/>
    <property type="match status" value="1"/>
</dbReference>
<dbReference type="GO" id="GO:0005737">
    <property type="term" value="C:cytoplasm"/>
    <property type="evidence" value="ECO:0007669"/>
    <property type="project" value="TreeGrafter"/>
</dbReference>
<dbReference type="OrthoDB" id="6507093at2759"/>
<evidence type="ECO:0000256" key="1">
    <source>
        <dbReference type="ARBA" id="ARBA00010617"/>
    </source>
</evidence>
<dbReference type="VEuPathDB" id="VectorBase:LDEU013920"/>
<dbReference type="GO" id="GO:0006805">
    <property type="term" value="P:xenobiotic metabolic process"/>
    <property type="evidence" value="ECO:0007669"/>
    <property type="project" value="TreeGrafter"/>
</dbReference>
<dbReference type="PRINTS" id="PR00463">
    <property type="entry name" value="EP450I"/>
</dbReference>
<dbReference type="PANTHER" id="PTHR24300:SF134">
    <property type="entry name" value="CYTOCHROME P450, FAMILY 2, SUBFAMILY AB, POLYPEPTIDE 2-RELATED"/>
    <property type="match status" value="1"/>
</dbReference>
<dbReference type="GO" id="GO:0005506">
    <property type="term" value="F:iron ion binding"/>
    <property type="evidence" value="ECO:0007669"/>
    <property type="project" value="InterPro"/>
</dbReference>
<accession>A0A443RSC5</accession>
<dbReference type="SUPFAM" id="SSF48264">
    <property type="entry name" value="Cytochrome P450"/>
    <property type="match status" value="1"/>
</dbReference>
<keyword evidence="7" id="KW-1185">Reference proteome</keyword>
<dbReference type="STRING" id="299467.A0A443RSC5"/>
<evidence type="ECO:0000256" key="5">
    <source>
        <dbReference type="SAM" id="SignalP"/>
    </source>
</evidence>
<dbReference type="InterPro" id="IPR001128">
    <property type="entry name" value="Cyt_P450"/>
</dbReference>
<evidence type="ECO:0000256" key="2">
    <source>
        <dbReference type="ARBA" id="ARBA00022723"/>
    </source>
</evidence>
<feature type="chain" id="PRO_5019279618" evidence="5">
    <location>
        <begin position="27"/>
        <end position="93"/>
    </location>
</feature>
<dbReference type="GO" id="GO:0006082">
    <property type="term" value="P:organic acid metabolic process"/>
    <property type="evidence" value="ECO:0007669"/>
    <property type="project" value="TreeGrafter"/>
</dbReference>
<gene>
    <name evidence="6" type="ORF">B4U80_14685</name>
</gene>
<sequence length="93" mass="10729">MSTRISVKTLAAIFLLLFLAGTETVANTMFHGMTLLAKHPEIQKKVFTELQEYDKESRIWYSDIEKLHYTKACIAEIQRFTCVLPLNLIHINS</sequence>
<organism evidence="6 7">
    <name type="scientific">Leptotrombidium deliense</name>
    <dbReference type="NCBI Taxonomy" id="299467"/>
    <lineage>
        <taxon>Eukaryota</taxon>
        <taxon>Metazoa</taxon>
        <taxon>Ecdysozoa</taxon>
        <taxon>Arthropoda</taxon>
        <taxon>Chelicerata</taxon>
        <taxon>Arachnida</taxon>
        <taxon>Acari</taxon>
        <taxon>Acariformes</taxon>
        <taxon>Trombidiformes</taxon>
        <taxon>Prostigmata</taxon>
        <taxon>Anystina</taxon>
        <taxon>Parasitengona</taxon>
        <taxon>Trombiculoidea</taxon>
        <taxon>Trombiculidae</taxon>
        <taxon>Leptotrombidium</taxon>
    </lineage>
</organism>
<dbReference type="InterPro" id="IPR002401">
    <property type="entry name" value="Cyt_P450_E_grp-I"/>
</dbReference>
<evidence type="ECO:0000313" key="7">
    <source>
        <dbReference type="Proteomes" id="UP000288716"/>
    </source>
</evidence>
<dbReference type="Pfam" id="PF00067">
    <property type="entry name" value="p450"/>
    <property type="match status" value="1"/>
</dbReference>
<dbReference type="Proteomes" id="UP000288716">
    <property type="component" value="Unassembled WGS sequence"/>
</dbReference>
<dbReference type="InterPro" id="IPR036396">
    <property type="entry name" value="Cyt_P450_sf"/>
</dbReference>
<protein>
    <submittedName>
        <fullName evidence="6">Cytochrome P450 2U1-like protein</fullName>
    </submittedName>
</protein>
<name>A0A443RSC5_9ACAR</name>
<keyword evidence="4" id="KW-0503">Monooxygenase</keyword>
<dbReference type="GO" id="GO:0020037">
    <property type="term" value="F:heme binding"/>
    <property type="evidence" value="ECO:0007669"/>
    <property type="project" value="InterPro"/>
</dbReference>
<keyword evidence="2" id="KW-0479">Metal-binding</keyword>
<evidence type="ECO:0000256" key="3">
    <source>
        <dbReference type="ARBA" id="ARBA00023004"/>
    </source>
</evidence>
<evidence type="ECO:0000256" key="4">
    <source>
        <dbReference type="ARBA" id="ARBA00023033"/>
    </source>
</evidence>
<feature type="non-terminal residue" evidence="6">
    <location>
        <position position="93"/>
    </location>
</feature>
<evidence type="ECO:0000313" key="6">
    <source>
        <dbReference type="EMBL" id="RWS18120.1"/>
    </source>
</evidence>
<keyword evidence="3" id="KW-0408">Iron</keyword>
<reference evidence="6 7" key="1">
    <citation type="journal article" date="2018" name="Gigascience">
        <title>Genomes of trombidid mites reveal novel predicted allergens and laterally-transferred genes associated with secondary metabolism.</title>
        <authorList>
            <person name="Dong X."/>
            <person name="Chaisiri K."/>
            <person name="Xia D."/>
            <person name="Armstrong S.D."/>
            <person name="Fang Y."/>
            <person name="Donnelly M.J."/>
            <person name="Kadowaki T."/>
            <person name="McGarry J.W."/>
            <person name="Darby A.C."/>
            <person name="Makepeace B.L."/>
        </authorList>
    </citation>
    <scope>NUCLEOTIDE SEQUENCE [LARGE SCALE GENOMIC DNA]</scope>
    <source>
        <strain evidence="6">UoL-UT</strain>
    </source>
</reference>
<keyword evidence="5" id="KW-0732">Signal</keyword>
<keyword evidence="4" id="KW-0560">Oxidoreductase</keyword>
<comment type="caution">
    <text evidence="6">The sequence shown here is derived from an EMBL/GenBank/DDBJ whole genome shotgun (WGS) entry which is preliminary data.</text>
</comment>
<dbReference type="GO" id="GO:0016712">
    <property type="term" value="F:oxidoreductase activity, acting on paired donors, with incorporation or reduction of molecular oxygen, reduced flavin or flavoprotein as one donor, and incorporation of one atom of oxygen"/>
    <property type="evidence" value="ECO:0007669"/>
    <property type="project" value="TreeGrafter"/>
</dbReference>
<dbReference type="Gene3D" id="1.10.630.10">
    <property type="entry name" value="Cytochrome P450"/>
    <property type="match status" value="1"/>
</dbReference>
<dbReference type="EMBL" id="NCKV01045672">
    <property type="protein sequence ID" value="RWS18120.1"/>
    <property type="molecule type" value="Genomic_DNA"/>
</dbReference>